<reference evidence="1" key="1">
    <citation type="submission" date="2020-02" db="EMBL/GenBank/DDBJ databases">
        <authorList>
            <person name="Meier V. D."/>
        </authorList>
    </citation>
    <scope>NUCLEOTIDE SEQUENCE</scope>
    <source>
        <strain evidence="1">AVDCRST_MAG68</strain>
    </source>
</reference>
<evidence type="ECO:0000313" key="1">
    <source>
        <dbReference type="EMBL" id="CAA9321477.1"/>
    </source>
</evidence>
<protein>
    <submittedName>
        <fullName evidence="1">Uncharacterized protein</fullName>
    </submittedName>
</protein>
<name>A0A6J4L2U9_9BACT</name>
<proteinExistence type="predicted"/>
<accession>A0A6J4L2U9</accession>
<dbReference type="AlphaFoldDB" id="A0A6J4L2U9"/>
<gene>
    <name evidence="1" type="ORF">AVDCRST_MAG68-1948</name>
</gene>
<sequence>MRTRCRSTPGSSASPNTGAIMIHATGRISSTLSPSAAIPSFRWWRMAWGQKSWMMMRSPFSAWYSTEKKMASSPSRNTGWR</sequence>
<dbReference type="EMBL" id="CADCTW010000095">
    <property type="protein sequence ID" value="CAA9321477.1"/>
    <property type="molecule type" value="Genomic_DNA"/>
</dbReference>
<organism evidence="1">
    <name type="scientific">uncultured Gemmatimonadota bacterium</name>
    <dbReference type="NCBI Taxonomy" id="203437"/>
    <lineage>
        <taxon>Bacteria</taxon>
        <taxon>Pseudomonadati</taxon>
        <taxon>Gemmatimonadota</taxon>
        <taxon>environmental samples</taxon>
    </lineage>
</organism>